<keyword evidence="3" id="KW-1133">Transmembrane helix</keyword>
<evidence type="ECO:0000256" key="6">
    <source>
        <dbReference type="ARBA" id="ARBA00029447"/>
    </source>
</evidence>
<dbReference type="SUPFAM" id="SSF58104">
    <property type="entry name" value="Methyl-accepting chemotaxis protein (MCP) signaling domain"/>
    <property type="match status" value="1"/>
</dbReference>
<evidence type="ECO:0000256" key="2">
    <source>
        <dbReference type="ARBA" id="ARBA00022692"/>
    </source>
</evidence>
<dbReference type="GO" id="GO:0016020">
    <property type="term" value="C:membrane"/>
    <property type="evidence" value="ECO:0007669"/>
    <property type="project" value="UniProtKB-SubCell"/>
</dbReference>
<reference evidence="8" key="1">
    <citation type="submission" date="2016-10" db="EMBL/GenBank/DDBJ databases">
        <authorList>
            <person name="Varghese N."/>
            <person name="Submissions S."/>
        </authorList>
    </citation>
    <scope>NUCLEOTIDE SEQUENCE [LARGE SCALE GENOMIC DNA]</scope>
    <source>
        <strain evidence="8">DSM 26382</strain>
    </source>
</reference>
<keyword evidence="5" id="KW-0807">Transducer</keyword>
<keyword evidence="8" id="KW-1185">Reference proteome</keyword>
<dbReference type="SUPFAM" id="SSF55785">
    <property type="entry name" value="PYP-like sensor domain (PAS domain)"/>
    <property type="match status" value="1"/>
</dbReference>
<comment type="subcellular location">
    <subcellularLocation>
        <location evidence="1">Membrane</location>
        <topology evidence="1">Multi-pass membrane protein</topology>
    </subcellularLocation>
</comment>
<dbReference type="InterPro" id="IPR035965">
    <property type="entry name" value="PAS-like_dom_sf"/>
</dbReference>
<dbReference type="PANTHER" id="PTHR32089:SF74">
    <property type="entry name" value="METHYL-ACCEPTING CHEMOTAXIS PROTEIN AER"/>
    <property type="match status" value="1"/>
</dbReference>
<accession>A0A1G6UEE3</accession>
<keyword evidence="2" id="KW-0812">Transmembrane</keyword>
<dbReference type="RefSeq" id="WP_090337481.1">
    <property type="nucleotide sequence ID" value="NZ_FMZQ01000015.1"/>
</dbReference>
<sequence length="514" mass="55517">MTLTHAHPAEQLLLLCDASGLITYVSPAFASLAGYRPGQLLGQPVNCLRHPEMHAGPFKDLWGTVNKGQSWMGMLQNRRADGQGFWVDVYISPILENGEVLEYQAIYQLPTPQMIARASETYRVRAQGRQPACLRWPNPSQASRQSLWACLSIAPLAALSISLQPMLGGLATLGSAILCWLLLQRQARPFAALVRNSRSLVQHPIKQLIYTGRVDQIGQIELAMRLLEFRLAALLARIHDSSRQVAEGAGQATSLVGASSAASHDQQQELAGIAAAVEEFAATTQQVAKSTFDATSLAQQAEALTNDGRQRMERARWSINRLSDTLESSGSAVAALAQHSQDIGRISEVIRSIAEQTNLLALNAAIEAARAGDNGRGFAVVADEVRSLARRTQSSTDEIQGMIEVLRQGTSQVVQTMEQGRSHLLSSVSEVDGAATVLLGILDSTASIHQLSTQISSASDQQSLAAEEINAKLHAIHQLALHGGEQLRNTLKFAEHVKTQAQRQQALVGHLLNG</sequence>
<dbReference type="SMART" id="SM00086">
    <property type="entry name" value="PAC"/>
    <property type="match status" value="1"/>
</dbReference>
<name>A0A1G6UEE3_9GAMM</name>
<dbReference type="GO" id="GO:0006935">
    <property type="term" value="P:chemotaxis"/>
    <property type="evidence" value="ECO:0007669"/>
    <property type="project" value="InterPro"/>
</dbReference>
<dbReference type="PRINTS" id="PR00260">
    <property type="entry name" value="CHEMTRNSDUCR"/>
</dbReference>
<dbReference type="Pfam" id="PF08447">
    <property type="entry name" value="PAS_3"/>
    <property type="match status" value="1"/>
</dbReference>
<evidence type="ECO:0000256" key="5">
    <source>
        <dbReference type="ARBA" id="ARBA00023224"/>
    </source>
</evidence>
<dbReference type="GO" id="GO:0007165">
    <property type="term" value="P:signal transduction"/>
    <property type="evidence" value="ECO:0007669"/>
    <property type="project" value="UniProtKB-KW"/>
</dbReference>
<evidence type="ECO:0000256" key="4">
    <source>
        <dbReference type="ARBA" id="ARBA00023136"/>
    </source>
</evidence>
<dbReference type="FunFam" id="1.10.287.950:FF:000001">
    <property type="entry name" value="Methyl-accepting chemotaxis sensory transducer"/>
    <property type="match status" value="1"/>
</dbReference>
<dbReference type="Proteomes" id="UP000199467">
    <property type="component" value="Unassembled WGS sequence"/>
</dbReference>
<dbReference type="GO" id="GO:0004888">
    <property type="term" value="F:transmembrane signaling receptor activity"/>
    <property type="evidence" value="ECO:0007669"/>
    <property type="project" value="InterPro"/>
</dbReference>
<evidence type="ECO:0000313" key="7">
    <source>
        <dbReference type="EMBL" id="SDD39683.1"/>
    </source>
</evidence>
<evidence type="ECO:0000256" key="3">
    <source>
        <dbReference type="ARBA" id="ARBA00022989"/>
    </source>
</evidence>
<dbReference type="InterPro" id="IPR004089">
    <property type="entry name" value="MCPsignal_dom"/>
</dbReference>
<dbReference type="CDD" id="cd11386">
    <property type="entry name" value="MCP_signal"/>
    <property type="match status" value="1"/>
</dbReference>
<dbReference type="NCBIfam" id="TIGR00229">
    <property type="entry name" value="sensory_box"/>
    <property type="match status" value="1"/>
</dbReference>
<evidence type="ECO:0000256" key="1">
    <source>
        <dbReference type="ARBA" id="ARBA00004141"/>
    </source>
</evidence>
<keyword evidence="4" id="KW-0472">Membrane</keyword>
<dbReference type="PROSITE" id="PS50112">
    <property type="entry name" value="PAS"/>
    <property type="match status" value="1"/>
</dbReference>
<dbReference type="SMART" id="SM00283">
    <property type="entry name" value="MA"/>
    <property type="match status" value="1"/>
</dbReference>
<gene>
    <name evidence="7" type="ORF">SAMN05216576_115139</name>
</gene>
<dbReference type="Gene3D" id="1.10.287.950">
    <property type="entry name" value="Methyl-accepting chemotaxis protein"/>
    <property type="match status" value="1"/>
</dbReference>
<dbReference type="PROSITE" id="PS50111">
    <property type="entry name" value="CHEMOTAXIS_TRANSDUC_2"/>
    <property type="match status" value="1"/>
</dbReference>
<comment type="similarity">
    <text evidence="6">Belongs to the methyl-accepting chemotaxis (MCP) protein family.</text>
</comment>
<dbReference type="InterPro" id="IPR004090">
    <property type="entry name" value="Chemotax_Me-accpt_rcpt"/>
</dbReference>
<proteinExistence type="inferred from homology"/>
<organism evidence="7 8">
    <name type="scientific">Ectopseudomonas chengduensis</name>
    <dbReference type="NCBI Taxonomy" id="489632"/>
    <lineage>
        <taxon>Bacteria</taxon>
        <taxon>Pseudomonadati</taxon>
        <taxon>Pseudomonadota</taxon>
        <taxon>Gammaproteobacteria</taxon>
        <taxon>Pseudomonadales</taxon>
        <taxon>Pseudomonadaceae</taxon>
        <taxon>Ectopseudomonas</taxon>
    </lineage>
</organism>
<dbReference type="EMBL" id="FMZQ01000015">
    <property type="protein sequence ID" value="SDD39683.1"/>
    <property type="molecule type" value="Genomic_DNA"/>
</dbReference>
<protein>
    <submittedName>
        <fullName evidence="7">Methyl-accepting chemotaxis sensory transducer with Pas/Pac sensor</fullName>
    </submittedName>
</protein>
<dbReference type="PANTHER" id="PTHR32089">
    <property type="entry name" value="METHYL-ACCEPTING CHEMOTAXIS PROTEIN MCPB"/>
    <property type="match status" value="1"/>
</dbReference>
<evidence type="ECO:0000313" key="8">
    <source>
        <dbReference type="Proteomes" id="UP000199467"/>
    </source>
</evidence>
<dbReference type="Gene3D" id="3.30.450.20">
    <property type="entry name" value="PAS domain"/>
    <property type="match status" value="1"/>
</dbReference>
<dbReference type="CDD" id="cd00130">
    <property type="entry name" value="PAS"/>
    <property type="match status" value="1"/>
</dbReference>
<dbReference type="Pfam" id="PF00015">
    <property type="entry name" value="MCPsignal"/>
    <property type="match status" value="1"/>
</dbReference>
<dbReference type="InterPro" id="IPR013655">
    <property type="entry name" value="PAS_fold_3"/>
</dbReference>
<dbReference type="AlphaFoldDB" id="A0A1G6UEE3"/>
<dbReference type="InterPro" id="IPR001610">
    <property type="entry name" value="PAC"/>
</dbReference>
<dbReference type="InterPro" id="IPR000014">
    <property type="entry name" value="PAS"/>
</dbReference>